<keyword evidence="2" id="KW-1185">Reference proteome</keyword>
<sequence length="136" mass="15293">MIVFFQLAPQMTCLKDPLASKGPAADVMQSYGKSRDSAQVLKSKRSVCVEVESVAKCTGLMLSLTSRNHILRWEYGAQSSYMQDIEPFRLISDYDRTGRAMWNPWLSVHPLTDVTADRLSLQQSHKVFFVCNTTGA</sequence>
<evidence type="ECO:0000313" key="1">
    <source>
        <dbReference type="EMBL" id="PGH21652.1"/>
    </source>
</evidence>
<evidence type="ECO:0000313" key="2">
    <source>
        <dbReference type="Proteomes" id="UP000224634"/>
    </source>
</evidence>
<proteinExistence type="predicted"/>
<gene>
    <name evidence="1" type="ORF">AJ80_03085</name>
</gene>
<protein>
    <submittedName>
        <fullName evidence="1">Uncharacterized protein</fullName>
    </submittedName>
</protein>
<dbReference type="EMBL" id="PDNA01000032">
    <property type="protein sequence ID" value="PGH21652.1"/>
    <property type="molecule type" value="Genomic_DNA"/>
</dbReference>
<dbReference type="Proteomes" id="UP000224634">
    <property type="component" value="Unassembled WGS sequence"/>
</dbReference>
<organism evidence="1 2">
    <name type="scientific">Polytolypa hystricis (strain UAMH7299)</name>
    <dbReference type="NCBI Taxonomy" id="1447883"/>
    <lineage>
        <taxon>Eukaryota</taxon>
        <taxon>Fungi</taxon>
        <taxon>Dikarya</taxon>
        <taxon>Ascomycota</taxon>
        <taxon>Pezizomycotina</taxon>
        <taxon>Eurotiomycetes</taxon>
        <taxon>Eurotiomycetidae</taxon>
        <taxon>Onygenales</taxon>
        <taxon>Onygenales incertae sedis</taxon>
        <taxon>Polytolypa</taxon>
    </lineage>
</organism>
<reference evidence="1 2" key="1">
    <citation type="submission" date="2017-10" db="EMBL/GenBank/DDBJ databases">
        <title>Comparative genomics in systemic dimorphic fungi from Ajellomycetaceae.</title>
        <authorList>
            <person name="Munoz J.F."/>
            <person name="Mcewen J.G."/>
            <person name="Clay O.K."/>
            <person name="Cuomo C.A."/>
        </authorList>
    </citation>
    <scope>NUCLEOTIDE SEQUENCE [LARGE SCALE GENOMIC DNA]</scope>
    <source>
        <strain evidence="1 2">UAMH7299</strain>
    </source>
</reference>
<accession>A0A2B7YLB5</accession>
<comment type="caution">
    <text evidence="1">The sequence shown here is derived from an EMBL/GenBank/DDBJ whole genome shotgun (WGS) entry which is preliminary data.</text>
</comment>
<dbReference type="AlphaFoldDB" id="A0A2B7YLB5"/>
<name>A0A2B7YLB5_POLH7</name>